<evidence type="ECO:0000313" key="3">
    <source>
        <dbReference type="Proteomes" id="UP000275925"/>
    </source>
</evidence>
<feature type="domain" description="YARHG" evidence="1">
    <location>
        <begin position="9"/>
        <end position="94"/>
    </location>
</feature>
<dbReference type="InterPro" id="IPR025582">
    <property type="entry name" value="YARHG_dom"/>
</dbReference>
<dbReference type="AlphaFoldDB" id="A0A388THN6"/>
<dbReference type="InterPro" id="IPR038434">
    <property type="entry name" value="YARHG_sf"/>
</dbReference>
<accession>A0A388THN6</accession>
<keyword evidence="3" id="KW-1185">Reference proteome</keyword>
<dbReference type="Pfam" id="PF13308">
    <property type="entry name" value="YARHG"/>
    <property type="match status" value="1"/>
</dbReference>
<dbReference type="EMBL" id="BGZO01000026">
    <property type="protein sequence ID" value="GBR76386.1"/>
    <property type="molecule type" value="Genomic_DNA"/>
</dbReference>
<proteinExistence type="predicted"/>
<gene>
    <name evidence="2" type="ORF">NO2_0943</name>
</gene>
<dbReference type="Gene3D" id="1.20.58.1690">
    <property type="match status" value="1"/>
</dbReference>
<evidence type="ECO:0000259" key="1">
    <source>
        <dbReference type="SMART" id="SM01324"/>
    </source>
</evidence>
<name>A0A388THN6_9BACT</name>
<reference evidence="2 3" key="1">
    <citation type="journal article" date="2019" name="ISME J.">
        <title>Genome analyses of uncultured TG2/ZB3 bacteria in 'Margulisbacteria' specifically attached to ectosymbiotic spirochetes of protists in the termite gut.</title>
        <authorList>
            <person name="Utami Y.D."/>
            <person name="Kuwahara H."/>
            <person name="Igai K."/>
            <person name="Murakami T."/>
            <person name="Sugaya K."/>
            <person name="Morikawa T."/>
            <person name="Nagura Y."/>
            <person name="Yuki M."/>
            <person name="Deevong P."/>
            <person name="Inoue T."/>
            <person name="Kihara K."/>
            <person name="Lo N."/>
            <person name="Yamada A."/>
            <person name="Ohkuma M."/>
            <person name="Hongoh Y."/>
        </authorList>
    </citation>
    <scope>NUCLEOTIDE SEQUENCE [LARGE SCALE GENOMIC DNA]</scope>
    <source>
        <strain evidence="2">NkOx7-02</strain>
    </source>
</reference>
<dbReference type="Proteomes" id="UP000275925">
    <property type="component" value="Unassembled WGS sequence"/>
</dbReference>
<sequence length="109" mass="13123">MRRFWLILFCSVLAANPAALTLNSPVDSWRQLSVEDLELLRASIEARRGRFFDHQDIRAYLRRQDWYQPNPYYTRDFLSRAELKNIELIKEIENSKLREGLYDEKEPVF</sequence>
<protein>
    <recommendedName>
        <fullName evidence="1">YARHG domain-containing protein</fullName>
    </recommendedName>
</protein>
<dbReference type="SMART" id="SM01324">
    <property type="entry name" value="YARHG"/>
    <property type="match status" value="1"/>
</dbReference>
<evidence type="ECO:0000313" key="2">
    <source>
        <dbReference type="EMBL" id="GBR76386.1"/>
    </source>
</evidence>
<organism evidence="2 3">
    <name type="scientific">Candidatus Termititenax persephonae</name>
    <dbReference type="NCBI Taxonomy" id="2218525"/>
    <lineage>
        <taxon>Bacteria</taxon>
        <taxon>Bacillati</taxon>
        <taxon>Candidatus Margulisiibacteriota</taxon>
        <taxon>Candidatus Termititenacia</taxon>
        <taxon>Candidatus Termititenacales</taxon>
        <taxon>Candidatus Termititenacaceae</taxon>
        <taxon>Candidatus Termititenax</taxon>
    </lineage>
</organism>
<comment type="caution">
    <text evidence="2">The sequence shown here is derived from an EMBL/GenBank/DDBJ whole genome shotgun (WGS) entry which is preliminary data.</text>
</comment>